<keyword evidence="4" id="KW-1185">Reference proteome</keyword>
<organism evidence="3 4">
    <name type="scientific">Morella rubra</name>
    <name type="common">Chinese bayberry</name>
    <dbReference type="NCBI Taxonomy" id="262757"/>
    <lineage>
        <taxon>Eukaryota</taxon>
        <taxon>Viridiplantae</taxon>
        <taxon>Streptophyta</taxon>
        <taxon>Embryophyta</taxon>
        <taxon>Tracheophyta</taxon>
        <taxon>Spermatophyta</taxon>
        <taxon>Magnoliopsida</taxon>
        <taxon>eudicotyledons</taxon>
        <taxon>Gunneridae</taxon>
        <taxon>Pentapetalae</taxon>
        <taxon>rosids</taxon>
        <taxon>fabids</taxon>
        <taxon>Fagales</taxon>
        <taxon>Myricaceae</taxon>
        <taxon>Morella</taxon>
    </lineage>
</organism>
<dbReference type="EMBL" id="RXIC02000022">
    <property type="protein sequence ID" value="KAB1215640.1"/>
    <property type="molecule type" value="Genomic_DNA"/>
</dbReference>
<dbReference type="Proteomes" id="UP000516437">
    <property type="component" value="Chromosome 4"/>
</dbReference>
<dbReference type="AlphaFoldDB" id="A0A6A1VYH5"/>
<evidence type="ECO:0000313" key="4">
    <source>
        <dbReference type="Proteomes" id="UP000516437"/>
    </source>
</evidence>
<name>A0A6A1VYH5_9ROSI</name>
<feature type="region of interest" description="Disordered" evidence="1">
    <location>
        <begin position="19"/>
        <end position="46"/>
    </location>
</feature>
<accession>A0A6A1VYH5</accession>
<dbReference type="EMBL" id="RXIC02000022">
    <property type="protein sequence ID" value="KAB1215632.1"/>
    <property type="molecule type" value="Genomic_DNA"/>
</dbReference>
<protein>
    <submittedName>
        <fullName evidence="3">Uncharacterized protein</fullName>
    </submittedName>
</protein>
<comment type="caution">
    <text evidence="3">The sequence shown here is derived from an EMBL/GenBank/DDBJ whole genome shotgun (WGS) entry which is preliminary data.</text>
</comment>
<sequence length="71" mass="8188">MAFLLEYDHGDSHRGHDGMHDHGLTFIPHNHHHHHGHSKHDDEHNQEHVADHTMALLKTCSEGEKMSEGWS</sequence>
<evidence type="ECO:0000313" key="3">
    <source>
        <dbReference type="EMBL" id="KAB1215640.1"/>
    </source>
</evidence>
<reference evidence="3" key="1">
    <citation type="submission" date="2018-07" db="EMBL/GenBank/DDBJ databases">
        <authorList>
            <person name="Gao Z.-S."/>
            <person name="Jia H.-M."/>
            <person name="Jia H.-J."/>
            <person name="Cai Q.-L."/>
            <person name="Wang Y."/>
            <person name="Zhao H.-B."/>
        </authorList>
    </citation>
    <scope>NUCLEOTIDE SEQUENCE</scope>
    <source>
        <tissue evidence="3">Leaves</tissue>
    </source>
</reference>
<reference evidence="3" key="3">
    <citation type="submission" date="2019-09" db="EMBL/GenBank/DDBJ databases">
        <authorList>
            <person name="Gao Z."/>
        </authorList>
    </citation>
    <scope>NUCLEOTIDE SEQUENCE</scope>
    <source>
        <tissue evidence="3">Leaves</tissue>
    </source>
</reference>
<reference evidence="3 4" key="2">
    <citation type="journal article" date="2019" name="Plant Biotechnol. J.">
        <title>The red bayberry genome and genetic basis of sex determination.</title>
        <authorList>
            <person name="Jia H.M."/>
            <person name="Jia H.J."/>
            <person name="Cai Q.L."/>
            <person name="Wang Y."/>
            <person name="Zhao H.B."/>
            <person name="Yang W.F."/>
            <person name="Wang G.Y."/>
            <person name="Li Y.H."/>
            <person name="Zhan D.L."/>
            <person name="Shen Y.T."/>
            <person name="Niu Q.F."/>
            <person name="Chang L."/>
            <person name="Qiu J."/>
            <person name="Zhao L."/>
            <person name="Xie H.B."/>
            <person name="Fu W.Y."/>
            <person name="Jin J."/>
            <person name="Li X.W."/>
            <person name="Jiao Y."/>
            <person name="Zhou C.C."/>
            <person name="Tu T."/>
            <person name="Chai C.Y."/>
            <person name="Gao J.L."/>
            <person name="Fan L.J."/>
            <person name="van de Weg E."/>
            <person name="Wang J.Y."/>
            <person name="Gao Z.S."/>
        </authorList>
    </citation>
    <scope>NUCLEOTIDE SEQUENCE [LARGE SCALE GENOMIC DNA]</scope>
    <source>
        <tissue evidence="3">Leaves</tissue>
    </source>
</reference>
<feature type="compositionally biased region" description="Basic residues" evidence="1">
    <location>
        <begin position="29"/>
        <end position="38"/>
    </location>
</feature>
<gene>
    <name evidence="2" type="ORF">CJ030_MR4G007290</name>
    <name evidence="3" type="ORF">CJ030_MR4G007298</name>
</gene>
<proteinExistence type="predicted"/>
<evidence type="ECO:0000256" key="1">
    <source>
        <dbReference type="SAM" id="MobiDB-lite"/>
    </source>
</evidence>
<evidence type="ECO:0000313" key="2">
    <source>
        <dbReference type="EMBL" id="KAB1215632.1"/>
    </source>
</evidence>